<dbReference type="PANTHER" id="PTHR30455">
    <property type="entry name" value="TRANSCRIPTIONAL REPRESSOR NRDR"/>
    <property type="match status" value="1"/>
</dbReference>
<organism evidence="10 11">
    <name type="scientific">Dethiobacter alkaliphilus AHT 1</name>
    <dbReference type="NCBI Taxonomy" id="555088"/>
    <lineage>
        <taxon>Bacteria</taxon>
        <taxon>Bacillati</taxon>
        <taxon>Bacillota</taxon>
        <taxon>Dethiobacteria</taxon>
        <taxon>Dethiobacterales</taxon>
        <taxon>Dethiobacteraceae</taxon>
        <taxon>Dethiobacter</taxon>
    </lineage>
</organism>
<keyword evidence="11" id="KW-1185">Reference proteome</keyword>
<accession>C0GFS1</accession>
<dbReference type="GO" id="GO:0045892">
    <property type="term" value="P:negative regulation of DNA-templated transcription"/>
    <property type="evidence" value="ECO:0007669"/>
    <property type="project" value="UniProtKB-UniRule"/>
</dbReference>
<dbReference type="AlphaFoldDB" id="C0GFS1"/>
<dbReference type="PANTHER" id="PTHR30455:SF2">
    <property type="entry name" value="TRANSCRIPTIONAL REPRESSOR NRDR"/>
    <property type="match status" value="1"/>
</dbReference>
<evidence type="ECO:0000256" key="3">
    <source>
        <dbReference type="ARBA" id="ARBA00022833"/>
    </source>
</evidence>
<evidence type="ECO:0000256" key="4">
    <source>
        <dbReference type="ARBA" id="ARBA00022840"/>
    </source>
</evidence>
<dbReference type="GO" id="GO:0003677">
    <property type="term" value="F:DNA binding"/>
    <property type="evidence" value="ECO:0007669"/>
    <property type="project" value="UniProtKB-KW"/>
</dbReference>
<evidence type="ECO:0000256" key="8">
    <source>
        <dbReference type="HAMAP-Rule" id="MF_00440"/>
    </source>
</evidence>
<feature type="domain" description="ATP-cone" evidence="9">
    <location>
        <begin position="49"/>
        <end position="139"/>
    </location>
</feature>
<dbReference type="RefSeq" id="WP_008516005.1">
    <property type="nucleotide sequence ID" value="NZ_ACJM01000006.1"/>
</dbReference>
<evidence type="ECO:0000256" key="5">
    <source>
        <dbReference type="ARBA" id="ARBA00023015"/>
    </source>
</evidence>
<sequence length="148" mass="17164">MKCPYCGCVESRVIDSRSTDEGGAIRRRRECTVCEKRFTTYEKVDETPVIVVKRDGSRQMFDRTKILNGLIYAGGKRKIPLEVFENLVDDLERELRSANNHEVSSDEVGQRVLAKLRDIDEVAYVRFASVYYKFRDIDDFRKALAEMP</sequence>
<dbReference type="eggNOG" id="COG1327">
    <property type="taxonomic scope" value="Bacteria"/>
</dbReference>
<name>C0GFS1_DETAL</name>
<comment type="similarity">
    <text evidence="8">Belongs to the NrdR family.</text>
</comment>
<dbReference type="HAMAP" id="MF_00440">
    <property type="entry name" value="NrdR"/>
    <property type="match status" value="1"/>
</dbReference>
<dbReference type="PROSITE" id="PS51161">
    <property type="entry name" value="ATP_CONE"/>
    <property type="match status" value="1"/>
</dbReference>
<keyword evidence="3 8" id="KW-0862">Zinc</keyword>
<keyword evidence="4 8" id="KW-0067">ATP-binding</keyword>
<dbReference type="Pfam" id="PF22811">
    <property type="entry name" value="Zn_ribbon_NrdR"/>
    <property type="match status" value="1"/>
</dbReference>
<dbReference type="GO" id="GO:0008270">
    <property type="term" value="F:zinc ion binding"/>
    <property type="evidence" value="ECO:0007669"/>
    <property type="project" value="UniProtKB-UniRule"/>
</dbReference>
<keyword evidence="8" id="KW-0863">Zinc-finger</keyword>
<dbReference type="InterPro" id="IPR055173">
    <property type="entry name" value="NrdR-like_N"/>
</dbReference>
<dbReference type="GO" id="GO:0005524">
    <property type="term" value="F:ATP binding"/>
    <property type="evidence" value="ECO:0007669"/>
    <property type="project" value="UniProtKB-UniRule"/>
</dbReference>
<protein>
    <recommendedName>
        <fullName evidence="8">Transcriptional repressor NrdR</fullName>
    </recommendedName>
</protein>
<reference evidence="10 11" key="1">
    <citation type="submission" date="2009-02" db="EMBL/GenBank/DDBJ databases">
        <title>Sequencing of the draft genome and assembly of Dethiobacter alkaliphilus AHT 1.</title>
        <authorList>
            <consortium name="US DOE Joint Genome Institute (JGI-PGF)"/>
            <person name="Lucas S."/>
            <person name="Copeland A."/>
            <person name="Lapidus A."/>
            <person name="Glavina del Rio T."/>
            <person name="Dalin E."/>
            <person name="Tice H."/>
            <person name="Bruce D."/>
            <person name="Goodwin L."/>
            <person name="Pitluck S."/>
            <person name="Larimer F."/>
            <person name="Land M.L."/>
            <person name="Hauser L."/>
            <person name="Muyzer G."/>
        </authorList>
    </citation>
    <scope>NUCLEOTIDE SEQUENCE [LARGE SCALE GENOMIC DNA]</scope>
    <source>
        <strain evidence="10 11">AHT 1</strain>
    </source>
</reference>
<keyword evidence="2 8" id="KW-0547">Nucleotide-binding</keyword>
<keyword evidence="8" id="KW-0479">Metal-binding</keyword>
<dbReference type="Pfam" id="PF03477">
    <property type="entry name" value="ATP-cone"/>
    <property type="match status" value="1"/>
</dbReference>
<dbReference type="OrthoDB" id="9807461at2"/>
<dbReference type="EMBL" id="ACJM01000006">
    <property type="protein sequence ID" value="EEG77610.1"/>
    <property type="molecule type" value="Genomic_DNA"/>
</dbReference>
<evidence type="ECO:0000256" key="7">
    <source>
        <dbReference type="ARBA" id="ARBA00023163"/>
    </source>
</evidence>
<evidence type="ECO:0000256" key="2">
    <source>
        <dbReference type="ARBA" id="ARBA00022741"/>
    </source>
</evidence>
<dbReference type="Proteomes" id="UP000006443">
    <property type="component" value="Unassembled WGS sequence"/>
</dbReference>
<dbReference type="STRING" id="555088.DealDRAFT_1330"/>
<evidence type="ECO:0000256" key="6">
    <source>
        <dbReference type="ARBA" id="ARBA00023125"/>
    </source>
</evidence>
<evidence type="ECO:0000259" key="9">
    <source>
        <dbReference type="PROSITE" id="PS51161"/>
    </source>
</evidence>
<evidence type="ECO:0000256" key="1">
    <source>
        <dbReference type="ARBA" id="ARBA00022491"/>
    </source>
</evidence>
<evidence type="ECO:0000313" key="11">
    <source>
        <dbReference type="Proteomes" id="UP000006443"/>
    </source>
</evidence>
<comment type="cofactor">
    <cofactor evidence="8">
        <name>Zn(2+)</name>
        <dbReference type="ChEBI" id="CHEBI:29105"/>
    </cofactor>
    <text evidence="8">Binds 1 zinc ion.</text>
</comment>
<gene>
    <name evidence="8" type="primary">nrdR</name>
    <name evidence="10" type="ORF">DealDRAFT_1330</name>
</gene>
<keyword evidence="5 8" id="KW-0805">Transcription regulation</keyword>
<comment type="caution">
    <text evidence="10">The sequence shown here is derived from an EMBL/GenBank/DDBJ whole genome shotgun (WGS) entry which is preliminary data.</text>
</comment>
<proteinExistence type="inferred from homology"/>
<dbReference type="NCBIfam" id="TIGR00244">
    <property type="entry name" value="transcriptional regulator NrdR"/>
    <property type="match status" value="1"/>
</dbReference>
<comment type="function">
    <text evidence="8">Negatively regulates transcription of bacterial ribonucleotide reductase nrd genes and operons by binding to NrdR-boxes.</text>
</comment>
<keyword evidence="7 8" id="KW-0804">Transcription</keyword>
<dbReference type="InterPro" id="IPR003796">
    <property type="entry name" value="RNR_NrdR-like"/>
</dbReference>
<keyword evidence="6 8" id="KW-0238">DNA-binding</keyword>
<dbReference type="InterPro" id="IPR005144">
    <property type="entry name" value="ATP-cone_dom"/>
</dbReference>
<feature type="zinc finger region" evidence="8">
    <location>
        <begin position="3"/>
        <end position="34"/>
    </location>
</feature>
<evidence type="ECO:0000313" key="10">
    <source>
        <dbReference type="EMBL" id="EEG77610.1"/>
    </source>
</evidence>
<keyword evidence="1 8" id="KW-0678">Repressor</keyword>